<organism evidence="8 9">
    <name type="scientific">Halobacillus salinarum</name>
    <dbReference type="NCBI Taxonomy" id="2932257"/>
    <lineage>
        <taxon>Bacteria</taxon>
        <taxon>Bacillati</taxon>
        <taxon>Bacillota</taxon>
        <taxon>Bacilli</taxon>
        <taxon>Bacillales</taxon>
        <taxon>Bacillaceae</taxon>
        <taxon>Halobacillus</taxon>
    </lineage>
</organism>
<dbReference type="InterPro" id="IPR029062">
    <property type="entry name" value="Class_I_gatase-like"/>
</dbReference>
<keyword evidence="3" id="KW-0645">Protease</keyword>
<name>A0ABY4EF47_9BACI</name>
<evidence type="ECO:0000256" key="2">
    <source>
        <dbReference type="ARBA" id="ARBA00022645"/>
    </source>
</evidence>
<dbReference type="InterPro" id="IPR040921">
    <property type="entry name" value="Peptidase_S66C"/>
</dbReference>
<dbReference type="Gene3D" id="3.50.30.60">
    <property type="entry name" value="LD-carboxypeptidase A C-terminal domain-like"/>
    <property type="match status" value="1"/>
</dbReference>
<dbReference type="PANTHER" id="PTHR30237:SF2">
    <property type="entry name" value="MUREIN TETRAPEPTIDE CARBOXYPEPTIDASE"/>
    <property type="match status" value="1"/>
</dbReference>
<dbReference type="SUPFAM" id="SSF52317">
    <property type="entry name" value="Class I glutamine amidotransferase-like"/>
    <property type="match status" value="1"/>
</dbReference>
<evidence type="ECO:0000256" key="3">
    <source>
        <dbReference type="ARBA" id="ARBA00022670"/>
    </source>
</evidence>
<dbReference type="InterPro" id="IPR027461">
    <property type="entry name" value="Carboxypeptidase_A_C_sf"/>
</dbReference>
<dbReference type="PANTHER" id="PTHR30237">
    <property type="entry name" value="MURAMOYLTETRAPEPTIDE CARBOXYPEPTIDASE"/>
    <property type="match status" value="1"/>
</dbReference>
<evidence type="ECO:0000256" key="4">
    <source>
        <dbReference type="ARBA" id="ARBA00022801"/>
    </source>
</evidence>
<evidence type="ECO:0000313" key="8">
    <source>
        <dbReference type="EMBL" id="UOQ43089.1"/>
    </source>
</evidence>
<feature type="domain" description="LD-carboxypeptidase N-terminal" evidence="6">
    <location>
        <begin position="13"/>
        <end position="129"/>
    </location>
</feature>
<dbReference type="Pfam" id="PF17676">
    <property type="entry name" value="Peptidase_S66C"/>
    <property type="match status" value="1"/>
</dbReference>
<keyword evidence="4" id="KW-0378">Hydrolase</keyword>
<accession>A0ABY4EF47</accession>
<dbReference type="InterPro" id="IPR040449">
    <property type="entry name" value="Peptidase_S66_N"/>
</dbReference>
<dbReference type="Gene3D" id="3.40.50.10740">
    <property type="entry name" value="Class I glutamine amidotransferase-like"/>
    <property type="match status" value="1"/>
</dbReference>
<dbReference type="InterPro" id="IPR003507">
    <property type="entry name" value="S66_fam"/>
</dbReference>
<keyword evidence="9" id="KW-1185">Reference proteome</keyword>
<dbReference type="InterPro" id="IPR027478">
    <property type="entry name" value="LdcA_N"/>
</dbReference>
<keyword evidence="2" id="KW-0121">Carboxypeptidase</keyword>
<reference evidence="8 9" key="1">
    <citation type="submission" date="2022-04" db="EMBL/GenBank/DDBJ databases">
        <title>Halobacillus sp. isolated from saltern.</title>
        <authorList>
            <person name="Won M."/>
            <person name="Lee C.-M."/>
            <person name="Woen H.-Y."/>
            <person name="Kwon S.-W."/>
        </authorList>
    </citation>
    <scope>NUCLEOTIDE SEQUENCE [LARGE SCALE GENOMIC DNA]</scope>
    <source>
        <strain evidence="8 9">SSBR10-3</strain>
    </source>
</reference>
<protein>
    <submittedName>
        <fullName evidence="8">LD-carboxypeptidase</fullName>
    </submittedName>
</protein>
<dbReference type="Pfam" id="PF02016">
    <property type="entry name" value="Peptidase_S66"/>
    <property type="match status" value="1"/>
</dbReference>
<sequence>MIQPKALRRGDAVGVIAPASSPDQRKLTRGIQFLQSLGLKVYLGRTVTEKQGYLAGSDQVRLGDLHEMFLNPYIRAVFCARGGYGTARIAEGIDYDLIKCHPKIFWGYSDITYLHMAIQKFTGLVTFHGPMIVSDFNSAARFSFLQLFQPLGLAYNDRISPLQVIAEGKRAGSLTGGNLTVLTDTIGTPFEIETIGKILVIEDVNEPVYRIDAMLQQLKSSGKFNGIQGVVIGDFTMDKDQEAYSKELDYFFRCFFQSAPFPVLSGFKFGHGRRNYGLAFGVNACIDTAGKLLTAEPGIQL</sequence>
<evidence type="ECO:0000259" key="7">
    <source>
        <dbReference type="Pfam" id="PF17676"/>
    </source>
</evidence>
<dbReference type="SUPFAM" id="SSF141986">
    <property type="entry name" value="LD-carboxypeptidase A C-terminal domain-like"/>
    <property type="match status" value="1"/>
</dbReference>
<keyword evidence="5" id="KW-0720">Serine protease</keyword>
<evidence type="ECO:0000259" key="6">
    <source>
        <dbReference type="Pfam" id="PF02016"/>
    </source>
</evidence>
<dbReference type="CDD" id="cd07025">
    <property type="entry name" value="Peptidase_S66"/>
    <property type="match status" value="1"/>
</dbReference>
<dbReference type="Proteomes" id="UP000831787">
    <property type="component" value="Chromosome"/>
</dbReference>
<gene>
    <name evidence="8" type="ORF">MUN89_14175</name>
</gene>
<dbReference type="PIRSF" id="PIRSF028757">
    <property type="entry name" value="LD-carboxypeptidase"/>
    <property type="match status" value="1"/>
</dbReference>
<dbReference type="EMBL" id="CP095073">
    <property type="protein sequence ID" value="UOQ43089.1"/>
    <property type="molecule type" value="Genomic_DNA"/>
</dbReference>
<evidence type="ECO:0000256" key="5">
    <source>
        <dbReference type="ARBA" id="ARBA00022825"/>
    </source>
</evidence>
<evidence type="ECO:0000256" key="1">
    <source>
        <dbReference type="ARBA" id="ARBA00010233"/>
    </source>
</evidence>
<evidence type="ECO:0000313" key="9">
    <source>
        <dbReference type="Proteomes" id="UP000831787"/>
    </source>
</evidence>
<comment type="similarity">
    <text evidence="1">Belongs to the peptidase S66 family.</text>
</comment>
<feature type="domain" description="LD-carboxypeptidase C-terminal" evidence="7">
    <location>
        <begin position="172"/>
        <end position="286"/>
    </location>
</feature>
<dbReference type="RefSeq" id="WP_244708449.1">
    <property type="nucleotide sequence ID" value="NZ_CP095073.1"/>
</dbReference>
<proteinExistence type="inferred from homology"/>